<keyword evidence="1" id="KW-0378">Hydrolase</keyword>
<evidence type="ECO:0000256" key="1">
    <source>
        <dbReference type="ARBA" id="ARBA00022801"/>
    </source>
</evidence>
<dbReference type="InterPro" id="IPR005181">
    <property type="entry name" value="SASA"/>
</dbReference>
<keyword evidence="2" id="KW-0732">Signal</keyword>
<dbReference type="Pfam" id="PF03629">
    <property type="entry name" value="SASA"/>
    <property type="match status" value="1"/>
</dbReference>
<evidence type="ECO:0000313" key="5">
    <source>
        <dbReference type="Proteomes" id="UP000554482"/>
    </source>
</evidence>
<feature type="signal peptide" evidence="2">
    <location>
        <begin position="1"/>
        <end position="18"/>
    </location>
</feature>
<dbReference type="InterPro" id="IPR052940">
    <property type="entry name" value="Carb_Esterase_6"/>
</dbReference>
<dbReference type="Proteomes" id="UP000554482">
    <property type="component" value="Unassembled WGS sequence"/>
</dbReference>
<reference evidence="4 5" key="1">
    <citation type="submission" date="2020-06" db="EMBL/GenBank/DDBJ databases">
        <title>Transcriptomic and genomic resources for Thalictrum thalictroides and T. hernandezii: Facilitating candidate gene discovery in an emerging model plant lineage.</title>
        <authorList>
            <person name="Arias T."/>
            <person name="Riano-Pachon D.M."/>
            <person name="Di Stilio V.S."/>
        </authorList>
    </citation>
    <scope>NUCLEOTIDE SEQUENCE [LARGE SCALE GENOMIC DNA]</scope>
    <source>
        <strain evidence="5">cv. WT478/WT964</strain>
        <tissue evidence="4">Leaves</tissue>
    </source>
</reference>
<dbReference type="InterPro" id="IPR036514">
    <property type="entry name" value="SGNH_hydro_sf"/>
</dbReference>
<gene>
    <name evidence="4" type="ORF">FRX31_032184</name>
</gene>
<sequence>MLLLLSLMLLSISGVVNSELSLDSFSSHRYGSKHIFLLAGQSNMAGRGGVNGNKWNGFIPPQCQSTPWIHRLNAGLRWEVAHEPLHVDIDENKTCGIGPGMSFANAIRASSSKIGVVRLVPCAIGGTKLSEWLRGTQHYNELVNRARVSLRGGGVIQALLWYQGESDTTSRMEADSYKGKMEKFITDLRSDLRLPSLPIIQVGLASGEGPFVDKVREAQRRINLQNVAYVDAKCLPVERDHLHLTTQSQVRLGQMMANAFLKRFKKQLYTKQ</sequence>
<dbReference type="EMBL" id="JABWDY010040309">
    <property type="protein sequence ID" value="KAF5178233.1"/>
    <property type="molecule type" value="Genomic_DNA"/>
</dbReference>
<evidence type="ECO:0000313" key="4">
    <source>
        <dbReference type="EMBL" id="KAF5178233.1"/>
    </source>
</evidence>
<accession>A0A7J6UZZ8</accession>
<comment type="caution">
    <text evidence="4">The sequence shown here is derived from an EMBL/GenBank/DDBJ whole genome shotgun (WGS) entry which is preliminary data.</text>
</comment>
<evidence type="ECO:0000256" key="2">
    <source>
        <dbReference type="SAM" id="SignalP"/>
    </source>
</evidence>
<organism evidence="4 5">
    <name type="scientific">Thalictrum thalictroides</name>
    <name type="common">Rue-anemone</name>
    <name type="synonym">Anemone thalictroides</name>
    <dbReference type="NCBI Taxonomy" id="46969"/>
    <lineage>
        <taxon>Eukaryota</taxon>
        <taxon>Viridiplantae</taxon>
        <taxon>Streptophyta</taxon>
        <taxon>Embryophyta</taxon>
        <taxon>Tracheophyta</taxon>
        <taxon>Spermatophyta</taxon>
        <taxon>Magnoliopsida</taxon>
        <taxon>Ranunculales</taxon>
        <taxon>Ranunculaceae</taxon>
        <taxon>Thalictroideae</taxon>
        <taxon>Thalictrum</taxon>
    </lineage>
</organism>
<dbReference type="SUPFAM" id="SSF52266">
    <property type="entry name" value="SGNH hydrolase"/>
    <property type="match status" value="1"/>
</dbReference>
<dbReference type="OrthoDB" id="42638at2759"/>
<dbReference type="PANTHER" id="PTHR31988:SF15">
    <property type="entry name" value="ESTERASE, PUTATIVE (DUF303)-RELATED"/>
    <property type="match status" value="1"/>
</dbReference>
<feature type="chain" id="PRO_5029873986" evidence="2">
    <location>
        <begin position="19"/>
        <end position="272"/>
    </location>
</feature>
<name>A0A7J6UZZ8_THATH</name>
<dbReference type="Gene3D" id="3.40.50.1110">
    <property type="entry name" value="SGNH hydrolase"/>
    <property type="match status" value="1"/>
</dbReference>
<dbReference type="AlphaFoldDB" id="A0A7J6UZZ8"/>
<protein>
    <submittedName>
        <fullName evidence="4">Putative carbohydrate esterase</fullName>
    </submittedName>
</protein>
<dbReference type="PANTHER" id="PTHR31988">
    <property type="entry name" value="ESTERASE, PUTATIVE (DUF303)-RELATED"/>
    <property type="match status" value="1"/>
</dbReference>
<feature type="domain" description="Sialate O-acetylesterase" evidence="3">
    <location>
        <begin position="33"/>
        <end position="262"/>
    </location>
</feature>
<keyword evidence="5" id="KW-1185">Reference proteome</keyword>
<dbReference type="GO" id="GO:0016787">
    <property type="term" value="F:hydrolase activity"/>
    <property type="evidence" value="ECO:0007669"/>
    <property type="project" value="UniProtKB-KW"/>
</dbReference>
<evidence type="ECO:0000259" key="3">
    <source>
        <dbReference type="Pfam" id="PF03629"/>
    </source>
</evidence>
<proteinExistence type="predicted"/>